<sequence length="243" mass="27249">MSNDVNDQLFLVGGKSGAGKSASLMNLANPEGVMYLGTEAGKKLPFRSKFKEFKIVDPAQVEEGFAAAEAMPEIHTIVIDTLSFLMDQYESLYVLNSANTMKAWGDYAQYFKRLMQQHVAKSTKNVIFLAHVSDVMTEDAILETCVKVKGSIMNQGVEAYFSTVVAAKKVQLKDLKDNESDLLNITPQEEALGFKHVFQVQLTKKTVNERIRSPMGLWAPKEIYIDNDCEAVLNRLREYYGED</sequence>
<keyword evidence="2" id="KW-1185">Reference proteome</keyword>
<name>A0A2I7R0L0_9CAUD</name>
<evidence type="ECO:0000313" key="2">
    <source>
        <dbReference type="Proteomes" id="UP000259765"/>
    </source>
</evidence>
<dbReference type="Proteomes" id="UP000259765">
    <property type="component" value="Segment"/>
</dbReference>
<proteinExistence type="predicted"/>
<reference evidence="1 2" key="1">
    <citation type="submission" date="2017-11" db="EMBL/GenBank/DDBJ databases">
        <title>A major lineage of nontailed dsDNA viruses as unrecognized killers of marine bacteria.</title>
        <authorList>
            <person name="Kauffman K.M."/>
            <person name="Hussain F.A."/>
            <person name="Yang J."/>
            <person name="Arevalo P."/>
            <person name="Brown J.M."/>
            <person name="Chang W.K."/>
            <person name="VanInsberghe D."/>
            <person name="Elsherbini J."/>
            <person name="Cutler M.B."/>
            <person name="Kelly L."/>
            <person name="Polz M.F."/>
        </authorList>
    </citation>
    <scope>NUCLEOTIDE SEQUENCE [LARGE SCALE GENOMIC DNA]</scope>
</reference>
<protein>
    <submittedName>
        <fullName evidence="1">AAA domain protein</fullName>
    </submittedName>
</protein>
<organism evidence="1 2">
    <name type="scientific">Vibrio phage 1.097.O._10N.286.49.B3</name>
    <dbReference type="NCBI Taxonomy" id="1881383"/>
    <lineage>
        <taxon>Viruses</taxon>
        <taxon>Duplodnaviria</taxon>
        <taxon>Heunggongvirae</taxon>
        <taxon>Uroviricota</taxon>
        <taxon>Caudoviricetes</taxon>
        <taxon>Schitoviridae</taxon>
        <taxon>Pontosvirinae</taxon>
        <taxon>Dorisvirus</taxon>
        <taxon>Dorisvirus 49B3</taxon>
    </lineage>
</organism>
<accession>A0A2I7R0L0</accession>
<dbReference type="EMBL" id="MG592470">
    <property type="protein sequence ID" value="AUR87181.1"/>
    <property type="molecule type" value="Genomic_DNA"/>
</dbReference>
<dbReference type="Pfam" id="PF13479">
    <property type="entry name" value="AAA_24"/>
    <property type="match status" value="1"/>
</dbReference>
<dbReference type="Gene3D" id="3.40.50.300">
    <property type="entry name" value="P-loop containing nucleotide triphosphate hydrolases"/>
    <property type="match status" value="1"/>
</dbReference>
<evidence type="ECO:0000313" key="1">
    <source>
        <dbReference type="EMBL" id="AUR87181.1"/>
    </source>
</evidence>
<dbReference type="InterPro" id="IPR027417">
    <property type="entry name" value="P-loop_NTPase"/>
</dbReference>
<dbReference type="SUPFAM" id="SSF52540">
    <property type="entry name" value="P-loop containing nucleoside triphosphate hydrolases"/>
    <property type="match status" value="1"/>
</dbReference>
<gene>
    <name evidence="1" type="ORF">NVP1097O_35</name>
</gene>